<sequence>MEPLRELLAGVETDEDPDFDNEENEPEDALEEISSDRESFCEHESTEWRKTKFWHNIRCHNIVSRLPGTKEPVKDVTSPVKSFACDNSSTITCYI</sequence>
<gene>
    <name evidence="2" type="ORF">AVEN_113880_1</name>
</gene>
<keyword evidence="3" id="KW-1185">Reference proteome</keyword>
<evidence type="ECO:0000313" key="2">
    <source>
        <dbReference type="EMBL" id="GBM13990.1"/>
    </source>
</evidence>
<comment type="caution">
    <text evidence="2">The sequence shown here is derived from an EMBL/GenBank/DDBJ whole genome shotgun (WGS) entry which is preliminary data.</text>
</comment>
<reference evidence="2 3" key="1">
    <citation type="journal article" date="2019" name="Sci. Rep.">
        <title>Orb-weaving spider Araneus ventricosus genome elucidates the spidroin gene catalogue.</title>
        <authorList>
            <person name="Kono N."/>
            <person name="Nakamura H."/>
            <person name="Ohtoshi R."/>
            <person name="Moran D.A.P."/>
            <person name="Shinohara A."/>
            <person name="Yoshida Y."/>
            <person name="Fujiwara M."/>
            <person name="Mori M."/>
            <person name="Tomita M."/>
            <person name="Arakawa K."/>
        </authorList>
    </citation>
    <scope>NUCLEOTIDE SEQUENCE [LARGE SCALE GENOMIC DNA]</scope>
</reference>
<dbReference type="EMBL" id="BGPR01089105">
    <property type="protein sequence ID" value="GBM13990.1"/>
    <property type="molecule type" value="Genomic_DNA"/>
</dbReference>
<organism evidence="2 3">
    <name type="scientific">Araneus ventricosus</name>
    <name type="common">Orbweaver spider</name>
    <name type="synonym">Epeira ventricosa</name>
    <dbReference type="NCBI Taxonomy" id="182803"/>
    <lineage>
        <taxon>Eukaryota</taxon>
        <taxon>Metazoa</taxon>
        <taxon>Ecdysozoa</taxon>
        <taxon>Arthropoda</taxon>
        <taxon>Chelicerata</taxon>
        <taxon>Arachnida</taxon>
        <taxon>Araneae</taxon>
        <taxon>Araneomorphae</taxon>
        <taxon>Entelegynae</taxon>
        <taxon>Araneoidea</taxon>
        <taxon>Araneidae</taxon>
        <taxon>Araneus</taxon>
    </lineage>
</organism>
<dbReference type="Proteomes" id="UP000499080">
    <property type="component" value="Unassembled WGS sequence"/>
</dbReference>
<proteinExistence type="predicted"/>
<feature type="compositionally biased region" description="Acidic residues" evidence="1">
    <location>
        <begin position="12"/>
        <end position="33"/>
    </location>
</feature>
<name>A0A4Y2DB95_ARAVE</name>
<dbReference type="AlphaFoldDB" id="A0A4Y2DB95"/>
<evidence type="ECO:0000256" key="1">
    <source>
        <dbReference type="SAM" id="MobiDB-lite"/>
    </source>
</evidence>
<feature type="region of interest" description="Disordered" evidence="1">
    <location>
        <begin position="1"/>
        <end position="38"/>
    </location>
</feature>
<accession>A0A4Y2DB95</accession>
<protein>
    <submittedName>
        <fullName evidence="2">Uncharacterized protein</fullName>
    </submittedName>
</protein>
<evidence type="ECO:0000313" key="3">
    <source>
        <dbReference type="Proteomes" id="UP000499080"/>
    </source>
</evidence>